<dbReference type="RefSeq" id="WP_107107835.1">
    <property type="nucleotide sequence ID" value="NZ_JACHBI010000001.1"/>
</dbReference>
<evidence type="ECO:0000259" key="1">
    <source>
        <dbReference type="PROSITE" id="PS50125"/>
    </source>
</evidence>
<dbReference type="Pfam" id="PF13432">
    <property type="entry name" value="TPR_16"/>
    <property type="match status" value="1"/>
</dbReference>
<protein>
    <submittedName>
        <fullName evidence="2">Class 3 adenylate cyclase/TolB-like protein</fullName>
    </submittedName>
</protein>
<dbReference type="InterPro" id="IPR011990">
    <property type="entry name" value="TPR-like_helical_dom_sf"/>
</dbReference>
<dbReference type="GO" id="GO:0006171">
    <property type="term" value="P:cAMP biosynthetic process"/>
    <property type="evidence" value="ECO:0007669"/>
    <property type="project" value="TreeGrafter"/>
</dbReference>
<dbReference type="AlphaFoldDB" id="A0A7W8XN62"/>
<name>A0A7W8XN62_9HYPH</name>
<sequence length="587" mass="64682">MNIGELGHASRAILFIDVVDSVRLIEHDEEGTIVRWLGMVDSIENSILPGSGGRVVKHLGDGMLLEFENMQAAASAAFEIQNASARDNAEQPPDSQILLRAGIDVGDVIISHQDLYGRGVNLAARLMGLAGPGEIVISERARGQLTPLLDADIEDLGECYLKNIEAPVRAFRIGQPGAHPVVQSHWSLGELRPTLAVIPFAVRGEAEEHGILGEVLADEIIRALCRMQELNVISRLSTTAFAGRKLDLDEVRLHLHANYAVSGVCRVTGDSVCLDAELADTKTGQIVWENRLTERIIGILEGDQEIVGHTVAEISNAIMARELRRTRSQPLPTLESYALLMGAIVSMHRLRFGDFNDARKMLEAILERGSYQPLAQAWLAKWHVLRVQQGWSDNVMDDAHRALELTKRALDSDPDFSLALAVDGFVHTNLLRRFDIARERYNLAIQANPSDSLALLLRGMMHAFCDEGDQAVRDTELALLLSPLDLHRFFYDSLVASANLTAGNYARALNLAQRSLRANRMHTSTWRVLIVAQWQLGMHEDARESARQLLTLEPGFTVGGYLRRTPSAAFSIGKLIADVLLKAGVPQ</sequence>
<gene>
    <name evidence="2" type="ORF">GGD50_000901</name>
</gene>
<dbReference type="PROSITE" id="PS50125">
    <property type="entry name" value="GUANYLATE_CYCLASE_2"/>
    <property type="match status" value="1"/>
</dbReference>
<keyword evidence="3" id="KW-1185">Reference proteome</keyword>
<dbReference type="PANTHER" id="PTHR43081:SF19">
    <property type="entry name" value="PH-SENSITIVE ADENYLATE CYCLASE RV1264"/>
    <property type="match status" value="1"/>
</dbReference>
<comment type="caution">
    <text evidence="2">The sequence shown here is derived from an EMBL/GenBank/DDBJ whole genome shotgun (WGS) entry which is preliminary data.</text>
</comment>
<dbReference type="InterPro" id="IPR050697">
    <property type="entry name" value="Adenylyl/Guanylyl_Cyclase_3/4"/>
</dbReference>
<dbReference type="GO" id="GO:0004016">
    <property type="term" value="F:adenylate cyclase activity"/>
    <property type="evidence" value="ECO:0007669"/>
    <property type="project" value="UniProtKB-ARBA"/>
</dbReference>
<dbReference type="InterPro" id="IPR001054">
    <property type="entry name" value="A/G_cyclase"/>
</dbReference>
<dbReference type="CDD" id="cd07302">
    <property type="entry name" value="CHD"/>
    <property type="match status" value="1"/>
</dbReference>
<dbReference type="EMBL" id="JACHBI010000001">
    <property type="protein sequence ID" value="MBB5572325.1"/>
    <property type="molecule type" value="Genomic_DNA"/>
</dbReference>
<evidence type="ECO:0000313" key="2">
    <source>
        <dbReference type="EMBL" id="MBB5572325.1"/>
    </source>
</evidence>
<reference evidence="2 3" key="1">
    <citation type="submission" date="2020-08" db="EMBL/GenBank/DDBJ databases">
        <title>Genomic Encyclopedia of Type Strains, Phase IV (KMG-V): Genome sequencing to study the core and pangenomes of soil and plant-associated prokaryotes.</title>
        <authorList>
            <person name="Whitman W."/>
        </authorList>
    </citation>
    <scope>NUCLEOTIDE SEQUENCE [LARGE SCALE GENOMIC DNA]</scope>
    <source>
        <strain evidence="2 3">SEMIA 4064</strain>
    </source>
</reference>
<dbReference type="Gene3D" id="3.30.70.1230">
    <property type="entry name" value="Nucleotide cyclase"/>
    <property type="match status" value="1"/>
</dbReference>
<evidence type="ECO:0000313" key="3">
    <source>
        <dbReference type="Proteomes" id="UP000549882"/>
    </source>
</evidence>
<accession>A0A7W8XN62</accession>
<feature type="domain" description="Guanylate cyclase" evidence="1">
    <location>
        <begin position="12"/>
        <end position="127"/>
    </location>
</feature>
<proteinExistence type="predicted"/>
<dbReference type="Pfam" id="PF00211">
    <property type="entry name" value="Guanylate_cyc"/>
    <property type="match status" value="1"/>
</dbReference>
<dbReference type="SUPFAM" id="SSF55073">
    <property type="entry name" value="Nucleotide cyclase"/>
    <property type="match status" value="1"/>
</dbReference>
<dbReference type="PANTHER" id="PTHR43081">
    <property type="entry name" value="ADENYLATE CYCLASE, TERMINAL-DIFFERENTIATION SPECIFIC-RELATED"/>
    <property type="match status" value="1"/>
</dbReference>
<dbReference type="Proteomes" id="UP000549882">
    <property type="component" value="Unassembled WGS sequence"/>
</dbReference>
<organism evidence="2 3">
    <name type="scientific">Rhizobium paranaense</name>
    <dbReference type="NCBI Taxonomy" id="1650438"/>
    <lineage>
        <taxon>Bacteria</taxon>
        <taxon>Pseudomonadati</taxon>
        <taxon>Pseudomonadota</taxon>
        <taxon>Alphaproteobacteria</taxon>
        <taxon>Hyphomicrobiales</taxon>
        <taxon>Rhizobiaceae</taxon>
        <taxon>Rhizobium/Agrobacterium group</taxon>
        <taxon>Rhizobium</taxon>
    </lineage>
</organism>
<dbReference type="GO" id="GO:0035556">
    <property type="term" value="P:intracellular signal transduction"/>
    <property type="evidence" value="ECO:0007669"/>
    <property type="project" value="InterPro"/>
</dbReference>
<dbReference type="Gene3D" id="1.25.40.10">
    <property type="entry name" value="Tetratricopeptide repeat domain"/>
    <property type="match status" value="1"/>
</dbReference>
<dbReference type="SUPFAM" id="SSF48452">
    <property type="entry name" value="TPR-like"/>
    <property type="match status" value="1"/>
</dbReference>
<dbReference type="InterPro" id="IPR029787">
    <property type="entry name" value="Nucleotide_cyclase"/>
</dbReference>